<evidence type="ECO:0000256" key="2">
    <source>
        <dbReference type="SAM" id="Coils"/>
    </source>
</evidence>
<dbReference type="Proteomes" id="UP000310406">
    <property type="component" value="Unassembled WGS sequence"/>
</dbReference>
<dbReference type="EMBL" id="SNTZ01000001">
    <property type="protein sequence ID" value="THV61046.1"/>
    <property type="molecule type" value="Genomic_DNA"/>
</dbReference>
<dbReference type="PANTHER" id="PTHR34220:SF7">
    <property type="entry name" value="SENSOR HISTIDINE KINASE YPDA"/>
    <property type="match status" value="1"/>
</dbReference>
<dbReference type="GO" id="GO:0000155">
    <property type="term" value="F:phosphorelay sensor kinase activity"/>
    <property type="evidence" value="ECO:0007669"/>
    <property type="project" value="InterPro"/>
</dbReference>
<feature type="domain" description="Signal transduction histidine kinase internal region" evidence="5">
    <location>
        <begin position="458"/>
        <end position="537"/>
    </location>
</feature>
<dbReference type="InterPro" id="IPR036890">
    <property type="entry name" value="HATPase_C_sf"/>
</dbReference>
<dbReference type="OrthoDB" id="6190788at2"/>
<dbReference type="AlphaFoldDB" id="A0A4V4HXH3"/>
<keyword evidence="3" id="KW-0472">Membrane</keyword>
<dbReference type="Pfam" id="PF02518">
    <property type="entry name" value="HATPase_c"/>
    <property type="match status" value="1"/>
</dbReference>
<feature type="repeat" description="TPR" evidence="1">
    <location>
        <begin position="129"/>
        <end position="162"/>
    </location>
</feature>
<accession>A0A4V4HXH3</accession>
<evidence type="ECO:0000313" key="7">
    <source>
        <dbReference type="Proteomes" id="UP000310406"/>
    </source>
</evidence>
<dbReference type="RefSeq" id="WP_136564835.1">
    <property type="nucleotide sequence ID" value="NZ_SNTZ01000001.1"/>
</dbReference>
<dbReference type="Gene3D" id="3.30.565.10">
    <property type="entry name" value="Histidine kinase-like ATPase, C-terminal domain"/>
    <property type="match status" value="1"/>
</dbReference>
<dbReference type="PANTHER" id="PTHR34220">
    <property type="entry name" value="SENSOR HISTIDINE KINASE YPDA"/>
    <property type="match status" value="1"/>
</dbReference>
<dbReference type="InterPro" id="IPR003594">
    <property type="entry name" value="HATPase_dom"/>
</dbReference>
<keyword evidence="2" id="KW-0175">Coiled coil</keyword>
<keyword evidence="3" id="KW-1133">Transmembrane helix</keyword>
<feature type="domain" description="Histidine kinase/HSP90-like ATPase" evidence="4">
    <location>
        <begin position="558"/>
        <end position="665"/>
    </location>
</feature>
<gene>
    <name evidence="6" type="ORF">EZV76_01570</name>
</gene>
<dbReference type="Pfam" id="PF06580">
    <property type="entry name" value="His_kinase"/>
    <property type="match status" value="1"/>
</dbReference>
<comment type="caution">
    <text evidence="6">The sequence shown here is derived from an EMBL/GenBank/DDBJ whole genome shotgun (WGS) entry which is preliminary data.</text>
</comment>
<proteinExistence type="predicted"/>
<evidence type="ECO:0000256" key="1">
    <source>
        <dbReference type="PROSITE-ProRule" id="PRU00339"/>
    </source>
</evidence>
<organism evidence="6 7">
    <name type="scientific">Flagellimonas alvinocaridis</name>
    <dbReference type="NCBI Taxonomy" id="2530200"/>
    <lineage>
        <taxon>Bacteria</taxon>
        <taxon>Pseudomonadati</taxon>
        <taxon>Bacteroidota</taxon>
        <taxon>Flavobacteriia</taxon>
        <taxon>Flavobacteriales</taxon>
        <taxon>Flavobacteriaceae</taxon>
        <taxon>Flagellimonas</taxon>
    </lineage>
</organism>
<evidence type="ECO:0000259" key="5">
    <source>
        <dbReference type="Pfam" id="PF06580"/>
    </source>
</evidence>
<dbReference type="GO" id="GO:0016020">
    <property type="term" value="C:membrane"/>
    <property type="evidence" value="ECO:0007669"/>
    <property type="project" value="InterPro"/>
</dbReference>
<feature type="repeat" description="TPR" evidence="1">
    <location>
        <begin position="89"/>
        <end position="122"/>
    </location>
</feature>
<dbReference type="PROSITE" id="PS50005">
    <property type="entry name" value="TPR"/>
    <property type="match status" value="3"/>
</dbReference>
<feature type="coiled-coil region" evidence="2">
    <location>
        <begin position="436"/>
        <end position="467"/>
    </location>
</feature>
<dbReference type="SUPFAM" id="SSF55874">
    <property type="entry name" value="ATPase domain of HSP90 chaperone/DNA topoisomerase II/histidine kinase"/>
    <property type="match status" value="1"/>
</dbReference>
<feature type="repeat" description="TPR" evidence="1">
    <location>
        <begin position="169"/>
        <end position="202"/>
    </location>
</feature>
<evidence type="ECO:0000313" key="6">
    <source>
        <dbReference type="EMBL" id="THV61046.1"/>
    </source>
</evidence>
<protein>
    <submittedName>
        <fullName evidence="6">Tetratricopeptide repeat protein</fullName>
    </submittedName>
</protein>
<feature type="transmembrane region" description="Helical" evidence="3">
    <location>
        <begin position="404"/>
        <end position="423"/>
    </location>
</feature>
<dbReference type="Pfam" id="PF13424">
    <property type="entry name" value="TPR_12"/>
    <property type="match status" value="2"/>
</dbReference>
<reference evidence="6 7" key="1">
    <citation type="submission" date="2019-03" db="EMBL/GenBank/DDBJ databases">
        <title>Muricauda SCR12 sp.nov, a marine bacterium isolated from Pacific Ocean:the Okinawa trough.</title>
        <authorList>
            <person name="Liu L."/>
        </authorList>
    </citation>
    <scope>NUCLEOTIDE SEQUENCE [LARGE SCALE GENOMIC DNA]</scope>
    <source>
        <strain evidence="6 7">SCR12</strain>
    </source>
</reference>
<dbReference type="InterPro" id="IPR011990">
    <property type="entry name" value="TPR-like_helical_dom_sf"/>
</dbReference>
<evidence type="ECO:0000256" key="3">
    <source>
        <dbReference type="SAM" id="Phobius"/>
    </source>
</evidence>
<sequence length="667" mass="77025">MRTFFLSIIIFSISFLFAQKDHGFQDKDKELDSLYQILEKHKPLQDTIYLNALVEMGIRLQRMDLEKSTSYFEEAIGLGRALGNLKKLCTSLLGVGINYGRQDNYAEAISNFREALQVAQQNNNADDKGSSLINLGIVYKRMGEYPTSISYYTQALVLYDSIGDENGLAHIYGNLGILSNMMEEHDKALEYYDKALGWYRSQNNKQKMALTLNNIGEGYLLKKEFNKAMEYLKMALENYDLPKESIVARINIGQVHYERKEYSKAESFLKSALKDAEELGFLQNQSTALRYLSKIRSEQGNHTQSVTMALRNKIVADSVASFNQKAEAEKLLADVYEKAGYLEASLEHLKKYNSWQDSIFNENKTKSYQNQQVMMEVHEKDKQLETQAMQVEFLNGRVLLENRWKWSLFLASLFLLIAGLLYYQKYKERHRYSNVLEFKNRVITEQKEQIEEINLQLEKRMLRAQMNPHFIFNSLSSIQYLINTDDKESALHYLSIFSKMLRQVLETSINTNMVLKDEVELIKTYLELEALRFEKNFSYKIHVDEKLDVESHEIPGMIIQPFVENAILHGLMPKEGKKELTIDIQENGPHIQCTITDNGIGREAAKRINDHKKGKSRSRGISVTQQRIALLAKKYGLETEIKYTDLFDDQGKSAGTTVEIRIPKQGL</sequence>
<evidence type="ECO:0000259" key="4">
    <source>
        <dbReference type="Pfam" id="PF02518"/>
    </source>
</evidence>
<dbReference type="SUPFAM" id="SSF48452">
    <property type="entry name" value="TPR-like"/>
    <property type="match status" value="2"/>
</dbReference>
<dbReference type="InterPro" id="IPR050640">
    <property type="entry name" value="Bact_2-comp_sensor_kinase"/>
</dbReference>
<dbReference type="InterPro" id="IPR010559">
    <property type="entry name" value="Sig_transdc_His_kin_internal"/>
</dbReference>
<dbReference type="Gene3D" id="1.25.40.10">
    <property type="entry name" value="Tetratricopeptide repeat domain"/>
    <property type="match status" value="2"/>
</dbReference>
<keyword evidence="1" id="KW-0802">TPR repeat</keyword>
<dbReference type="InterPro" id="IPR019734">
    <property type="entry name" value="TPR_rpt"/>
</dbReference>
<keyword evidence="7" id="KW-1185">Reference proteome</keyword>
<name>A0A4V4HXH3_9FLAO</name>
<keyword evidence="3" id="KW-0812">Transmembrane</keyword>
<dbReference type="SMART" id="SM00028">
    <property type="entry name" value="TPR"/>
    <property type="match status" value="5"/>
</dbReference>